<sequence>MWTLTLVVLSSFASFFPIVFECSPVSYAWLRLDGMHKGHCVNYRAFVWSATLIGIALDFWIVLLACFLMSGLQIPLKKKIMVYAMFTVGLITIAVSIARLPYINTLTWTMNPTSK</sequence>
<keyword evidence="2" id="KW-1185">Reference proteome</keyword>
<proteinExistence type="predicted"/>
<organism evidence="1 2">
    <name type="scientific">Nemania bipapillata</name>
    <dbReference type="NCBI Taxonomy" id="110536"/>
    <lineage>
        <taxon>Eukaryota</taxon>
        <taxon>Fungi</taxon>
        <taxon>Dikarya</taxon>
        <taxon>Ascomycota</taxon>
        <taxon>Pezizomycotina</taxon>
        <taxon>Sordariomycetes</taxon>
        <taxon>Xylariomycetidae</taxon>
        <taxon>Xylariales</taxon>
        <taxon>Xylariaceae</taxon>
        <taxon>Nemania</taxon>
    </lineage>
</organism>
<evidence type="ECO:0000313" key="1">
    <source>
        <dbReference type="EMBL" id="KAJ8121314.1"/>
    </source>
</evidence>
<comment type="caution">
    <text evidence="1">The sequence shown here is derived from an EMBL/GenBank/DDBJ whole genome shotgun (WGS) entry which is preliminary data.</text>
</comment>
<reference evidence="1" key="1">
    <citation type="submission" date="2022-11" db="EMBL/GenBank/DDBJ databases">
        <title>Genome Sequence of Nemania bipapillata.</title>
        <authorList>
            <person name="Buettner E."/>
        </authorList>
    </citation>
    <scope>NUCLEOTIDE SEQUENCE</scope>
    <source>
        <strain evidence="1">CP14</strain>
    </source>
</reference>
<protein>
    <submittedName>
        <fullName evidence="1">Uncharacterized protein</fullName>
    </submittedName>
</protein>
<evidence type="ECO:0000313" key="2">
    <source>
        <dbReference type="Proteomes" id="UP001153334"/>
    </source>
</evidence>
<gene>
    <name evidence="1" type="ORF">ONZ43_g2201</name>
</gene>
<dbReference type="Proteomes" id="UP001153334">
    <property type="component" value="Unassembled WGS sequence"/>
</dbReference>
<dbReference type="EMBL" id="JAPESX010000436">
    <property type="protein sequence ID" value="KAJ8121314.1"/>
    <property type="molecule type" value="Genomic_DNA"/>
</dbReference>
<accession>A0ACC2J1U2</accession>
<name>A0ACC2J1U2_9PEZI</name>